<keyword evidence="15 25" id="KW-1015">Disulfide bond</keyword>
<reference evidence="26" key="1">
    <citation type="submission" date="2014-01" db="EMBL/GenBank/DDBJ databases">
        <authorList>
            <person name="Aslett M."/>
        </authorList>
    </citation>
    <scope>NUCLEOTIDE SEQUENCE</scope>
</reference>
<evidence type="ECO:0000256" key="5">
    <source>
        <dbReference type="ARBA" id="ARBA00012613"/>
    </source>
</evidence>
<dbReference type="GO" id="GO:0009312">
    <property type="term" value="P:oligosaccharide biosynthetic process"/>
    <property type="evidence" value="ECO:0007669"/>
    <property type="project" value="InterPro"/>
</dbReference>
<dbReference type="Proteomes" id="UP000030665">
    <property type="component" value="Unassembled WGS sequence"/>
</dbReference>
<name>A0A077ZBF7_TRITR</name>
<dbReference type="UniPathway" id="UPA00378"/>
<sequence>MTNTYLRLEKIALEYGLVDVRKDSCLRNALDVATALSALDNNVTLRAPQFLPALLPSRPKWIIVVQVHDRVDYLKELVHSLEHVRNIGDALLVFSHDVYSTKINSIVEAIKFCRTVQLLYPLRLELFKNFPNGNDGSCSQAINNNSCRKGQLRSSKVASLAQIKHHWWWKAIQVFEHIVPQSDYDGWVLFLEEDNYVSPDLLNILDKIIANKKSICEACEFLVLGNYKVLTEFLSPAQVEVVQWFSSQHNLGLAFKKSLWMEIKKHAKTFCTYNDYNWDWTLNYISMRILAKRWKAILVKKPRVFHIGDCGVHKRSGQCTKSLNRVKLYLEKTASHENVSTIVVSLTLPTIRKTSSPNGAWADKRDHLLCLWYLHSV</sequence>
<feature type="binding site" evidence="24">
    <location>
        <position position="194"/>
    </location>
    <ligand>
        <name>Mn(2+)</name>
        <dbReference type="ChEBI" id="CHEBI:29035"/>
    </ligand>
</feature>
<feature type="binding site" evidence="24">
    <location>
        <position position="306"/>
    </location>
    <ligand>
        <name>Mn(2+)</name>
        <dbReference type="ChEBI" id="CHEBI:29035"/>
    </ligand>
</feature>
<evidence type="ECO:0000256" key="25">
    <source>
        <dbReference type="PIRSR" id="PIRSR607754-3"/>
    </source>
</evidence>
<gene>
    <name evidence="26" type="ORF">TTRE_0000600501</name>
</gene>
<evidence type="ECO:0000256" key="15">
    <source>
        <dbReference type="ARBA" id="ARBA00023157"/>
    </source>
</evidence>
<dbReference type="InterPro" id="IPR007754">
    <property type="entry name" value="GlcNAc_II"/>
</dbReference>
<protein>
    <recommendedName>
        <fullName evidence="6">Alpha-1,6-mannosyl-glycoprotein 2-beta-N-acetylglucosaminyltransferase</fullName>
        <ecNumber evidence="5">2.4.1.143</ecNumber>
    </recommendedName>
    <alternativeName>
        <fullName evidence="21">Beta-1,2-N-acetylglucosaminyltransferase II</fullName>
    </alternativeName>
    <alternativeName>
        <fullName evidence="20">GlcNAc-T II</fullName>
    </alternativeName>
    <alternativeName>
        <fullName evidence="19">Mannoside acetylglucosaminyltransferase 2</fullName>
    </alternativeName>
    <alternativeName>
        <fullName evidence="18">N-glycosyl-oligosaccharide-glycoprotein N-acetylglucosaminyltransferase II</fullName>
    </alternativeName>
</protein>
<evidence type="ECO:0000256" key="1">
    <source>
        <dbReference type="ARBA" id="ARBA00001936"/>
    </source>
</evidence>
<keyword evidence="16" id="KW-0325">Glycoprotein</keyword>
<evidence type="ECO:0000256" key="16">
    <source>
        <dbReference type="ARBA" id="ARBA00023180"/>
    </source>
</evidence>
<dbReference type="GO" id="GO:0005795">
    <property type="term" value="C:Golgi stack"/>
    <property type="evidence" value="ECO:0007669"/>
    <property type="project" value="InterPro"/>
</dbReference>
<evidence type="ECO:0000256" key="11">
    <source>
        <dbReference type="ARBA" id="ARBA00022968"/>
    </source>
</evidence>
<feature type="binding site" evidence="23">
    <location>
        <begin position="66"/>
        <end position="70"/>
    </location>
    <ligand>
        <name>substrate</name>
    </ligand>
</feature>
<proteinExistence type="inferred from homology"/>
<evidence type="ECO:0000256" key="13">
    <source>
        <dbReference type="ARBA" id="ARBA00023034"/>
    </source>
</evidence>
<dbReference type="AlphaFoldDB" id="A0A077ZBF7"/>
<dbReference type="EMBL" id="HG806201">
    <property type="protein sequence ID" value="CDW57712.1"/>
    <property type="molecule type" value="Genomic_DNA"/>
</dbReference>
<dbReference type="GO" id="GO:0046872">
    <property type="term" value="F:metal ion binding"/>
    <property type="evidence" value="ECO:0007669"/>
    <property type="project" value="UniProtKB-KW"/>
</dbReference>
<keyword evidence="7" id="KW-0328">Glycosyltransferase</keyword>
<dbReference type="GO" id="GO:0008455">
    <property type="term" value="F:alpha-1,6-mannosylglycoprotein 2-beta-N-acetylglucosaminyltransferase activity"/>
    <property type="evidence" value="ECO:0007669"/>
    <property type="project" value="UniProtKB-EC"/>
</dbReference>
<comment type="similarity">
    <text evidence="4">Belongs to the glycosyltransferase 16 (GT16) protein family.</text>
</comment>
<evidence type="ECO:0000256" key="20">
    <source>
        <dbReference type="ARBA" id="ARBA00032552"/>
    </source>
</evidence>
<evidence type="ECO:0000256" key="18">
    <source>
        <dbReference type="ARBA" id="ARBA00029663"/>
    </source>
</evidence>
<evidence type="ECO:0000313" key="26">
    <source>
        <dbReference type="EMBL" id="CDW57712.1"/>
    </source>
</evidence>
<keyword evidence="27" id="KW-1185">Reference proteome</keyword>
<dbReference type="SUPFAM" id="SSF53448">
    <property type="entry name" value="Nucleotide-diphospho-sugar transferases"/>
    <property type="match status" value="1"/>
</dbReference>
<evidence type="ECO:0000256" key="19">
    <source>
        <dbReference type="ARBA" id="ARBA00031203"/>
    </source>
</evidence>
<keyword evidence="11" id="KW-0735">Signal-anchor</keyword>
<evidence type="ECO:0000256" key="9">
    <source>
        <dbReference type="ARBA" id="ARBA00022692"/>
    </source>
</evidence>
<keyword evidence="12" id="KW-1133">Transmembrane helix</keyword>
<keyword evidence="9" id="KW-0812">Transmembrane</keyword>
<dbReference type="InterPro" id="IPR029044">
    <property type="entry name" value="Nucleotide-diphossugar_trans"/>
</dbReference>
<reference evidence="26" key="2">
    <citation type="submission" date="2014-03" db="EMBL/GenBank/DDBJ databases">
        <title>The whipworm genome and dual-species transcriptomics of an intimate host-pathogen interaction.</title>
        <authorList>
            <person name="Foth B.J."/>
            <person name="Tsai I.J."/>
            <person name="Reid A.J."/>
            <person name="Bancroft A.J."/>
            <person name="Nichol S."/>
            <person name="Tracey A."/>
            <person name="Holroyd N."/>
            <person name="Cotton J.A."/>
            <person name="Stanley E.J."/>
            <person name="Zarowiecki M."/>
            <person name="Liu J.Z."/>
            <person name="Huckvale T."/>
            <person name="Cooper P.J."/>
            <person name="Grencis R.K."/>
            <person name="Berriman M."/>
        </authorList>
    </citation>
    <scope>NUCLEOTIDE SEQUENCE [LARGE SCALE GENOMIC DNA]</scope>
</reference>
<evidence type="ECO:0000256" key="22">
    <source>
        <dbReference type="ARBA" id="ARBA00093257"/>
    </source>
</evidence>
<keyword evidence="14" id="KW-0472">Membrane</keyword>
<keyword evidence="13" id="KW-0333">Golgi apparatus</keyword>
<evidence type="ECO:0000256" key="4">
    <source>
        <dbReference type="ARBA" id="ARBA00011011"/>
    </source>
</evidence>
<evidence type="ECO:0000256" key="12">
    <source>
        <dbReference type="ARBA" id="ARBA00022989"/>
    </source>
</evidence>
<feature type="binding site" evidence="23">
    <location>
        <position position="97"/>
    </location>
    <ligand>
        <name>substrate</name>
    </ligand>
</feature>
<evidence type="ECO:0000256" key="14">
    <source>
        <dbReference type="ARBA" id="ARBA00023136"/>
    </source>
</evidence>
<comment type="cofactor">
    <cofactor evidence="1 24">
        <name>Mn(2+)</name>
        <dbReference type="ChEBI" id="CHEBI:29035"/>
    </cofactor>
</comment>
<dbReference type="Gene3D" id="3.90.550.10">
    <property type="entry name" value="Spore Coat Polysaccharide Biosynthesis Protein SpsA, Chain A"/>
    <property type="match status" value="1"/>
</dbReference>
<evidence type="ECO:0000256" key="8">
    <source>
        <dbReference type="ARBA" id="ARBA00022679"/>
    </source>
</evidence>
<organism evidence="26 27">
    <name type="scientific">Trichuris trichiura</name>
    <name type="common">Whipworm</name>
    <name type="synonym">Trichocephalus trichiurus</name>
    <dbReference type="NCBI Taxonomy" id="36087"/>
    <lineage>
        <taxon>Eukaryota</taxon>
        <taxon>Metazoa</taxon>
        <taxon>Ecdysozoa</taxon>
        <taxon>Nematoda</taxon>
        <taxon>Enoplea</taxon>
        <taxon>Dorylaimia</taxon>
        <taxon>Trichinellida</taxon>
        <taxon>Trichuridae</taxon>
        <taxon>Trichuris</taxon>
    </lineage>
</organism>
<dbReference type="Pfam" id="PF05060">
    <property type="entry name" value="MGAT2"/>
    <property type="match status" value="1"/>
</dbReference>
<keyword evidence="17 24" id="KW-0464">Manganese</keyword>
<evidence type="ECO:0000256" key="3">
    <source>
        <dbReference type="ARBA" id="ARBA00004922"/>
    </source>
</evidence>
<comment type="subcellular location">
    <subcellularLocation>
        <location evidence="2">Golgi apparatus membrane</location>
        <topology evidence="2">Single-pass type II membrane protein</topology>
    </subcellularLocation>
</comment>
<evidence type="ECO:0000256" key="6">
    <source>
        <dbReference type="ARBA" id="ARBA00014817"/>
    </source>
</evidence>
<evidence type="ECO:0000256" key="17">
    <source>
        <dbReference type="ARBA" id="ARBA00023211"/>
    </source>
</evidence>
<evidence type="ECO:0000256" key="23">
    <source>
        <dbReference type="PIRSR" id="PIRSR607754-1"/>
    </source>
</evidence>
<evidence type="ECO:0000256" key="21">
    <source>
        <dbReference type="ARBA" id="ARBA00032915"/>
    </source>
</evidence>
<dbReference type="PANTHER" id="PTHR12871">
    <property type="entry name" value="BETA-1,2-N-ACETYLGLUCOSAMINYLTRANSFERASE II"/>
    <property type="match status" value="1"/>
</dbReference>
<dbReference type="EC" id="2.4.1.143" evidence="5"/>
<evidence type="ECO:0000256" key="24">
    <source>
        <dbReference type="PIRSR" id="PIRSR607754-2"/>
    </source>
</evidence>
<accession>A0A077ZBF7</accession>
<dbReference type="PANTHER" id="PTHR12871:SF0">
    <property type="entry name" value="ALPHA-1,6-MANNOSYL-GLYCOPROTEIN 2-BETA-N-ACETYLGLUCOSAMINYLTRANSFERASE"/>
    <property type="match status" value="1"/>
</dbReference>
<feature type="binding site" evidence="23">
    <location>
        <begin position="162"/>
        <end position="166"/>
    </location>
    <ligand>
        <name>substrate</name>
    </ligand>
</feature>
<dbReference type="OrthoDB" id="6019616at2759"/>
<comment type="pathway">
    <text evidence="3">Protein modification; protein glycosylation.</text>
</comment>
<evidence type="ECO:0000256" key="7">
    <source>
        <dbReference type="ARBA" id="ARBA00022676"/>
    </source>
</evidence>
<feature type="disulfide bond" evidence="25">
    <location>
        <begin position="271"/>
        <end position="370"/>
    </location>
</feature>
<evidence type="ECO:0000256" key="2">
    <source>
        <dbReference type="ARBA" id="ARBA00004323"/>
    </source>
</evidence>
<keyword evidence="10 24" id="KW-0479">Metal-binding</keyword>
<dbReference type="GO" id="GO:0006487">
    <property type="term" value="P:protein N-linked glycosylation"/>
    <property type="evidence" value="ECO:0007669"/>
    <property type="project" value="TreeGrafter"/>
</dbReference>
<evidence type="ECO:0000313" key="27">
    <source>
        <dbReference type="Proteomes" id="UP000030665"/>
    </source>
</evidence>
<keyword evidence="8" id="KW-0808">Transferase</keyword>
<evidence type="ECO:0000256" key="10">
    <source>
        <dbReference type="ARBA" id="ARBA00022723"/>
    </source>
</evidence>
<dbReference type="GO" id="GO:0000139">
    <property type="term" value="C:Golgi membrane"/>
    <property type="evidence" value="ECO:0007669"/>
    <property type="project" value="UniProtKB-SubCell"/>
</dbReference>
<comment type="catalytic activity">
    <reaction evidence="22">
        <text>an N(4)-{beta-D-GlcNAc-(1-&gt;2)-alpha-D-Man-(1-&gt;3)-[alpha-D-Man-(1-&gt;6)]-beta-D-Man-(1-&gt;4)-beta-D-GlcNAc-(1-&gt;4)-beta-D-GlcNAc}-L-asparaginyl-[protein] + UDP-N-acetyl-alpha-D-glucosamine = N(4)-{beta-D-GlcNAc-(1-&gt;2)-alpha-D-Man-(1-&gt;3)-[beta-D-GlcNAc-(1-&gt;2)-alpha-D-Man-(1-&gt;6)]-beta-D-Man-(1-&gt;4)-beta-D-GlcNAc-(1-&gt;4)-beta-D-GlcNAc}-L-asparaginyl-[protein] + UDP + H(+)</text>
        <dbReference type="Rhea" id="RHEA:12941"/>
        <dbReference type="Rhea" id="RHEA-COMP:13526"/>
        <dbReference type="Rhea" id="RHEA-COMP:14369"/>
        <dbReference type="ChEBI" id="CHEBI:15378"/>
        <dbReference type="ChEBI" id="CHEBI:57705"/>
        <dbReference type="ChEBI" id="CHEBI:58223"/>
        <dbReference type="ChEBI" id="CHEBI:60615"/>
        <dbReference type="ChEBI" id="CHEBI:60651"/>
        <dbReference type="EC" id="2.4.1.143"/>
    </reaction>
</comment>
<feature type="disulfide bond" evidence="25">
    <location>
        <begin position="216"/>
        <end position="219"/>
    </location>
</feature>
<dbReference type="STRING" id="36087.A0A077ZBF7"/>